<dbReference type="OrthoDB" id="541276at2759"/>
<dbReference type="GO" id="GO:0004672">
    <property type="term" value="F:protein kinase activity"/>
    <property type="evidence" value="ECO:0007669"/>
    <property type="project" value="InterPro"/>
</dbReference>
<dbReference type="Proteomes" id="UP001153678">
    <property type="component" value="Unassembled WGS sequence"/>
</dbReference>
<dbReference type="Pfam" id="PF00069">
    <property type="entry name" value="Pkinase"/>
    <property type="match status" value="1"/>
</dbReference>
<organism evidence="2 3">
    <name type="scientific">Funneliformis geosporum</name>
    <dbReference type="NCBI Taxonomy" id="1117311"/>
    <lineage>
        <taxon>Eukaryota</taxon>
        <taxon>Fungi</taxon>
        <taxon>Fungi incertae sedis</taxon>
        <taxon>Mucoromycota</taxon>
        <taxon>Glomeromycotina</taxon>
        <taxon>Glomeromycetes</taxon>
        <taxon>Glomerales</taxon>
        <taxon>Glomeraceae</taxon>
        <taxon>Funneliformis</taxon>
    </lineage>
</organism>
<evidence type="ECO:0000259" key="1">
    <source>
        <dbReference type="PROSITE" id="PS50011"/>
    </source>
</evidence>
<dbReference type="Gene3D" id="1.10.510.10">
    <property type="entry name" value="Transferase(Phosphotransferase) domain 1"/>
    <property type="match status" value="1"/>
</dbReference>
<evidence type="ECO:0000313" key="2">
    <source>
        <dbReference type="EMBL" id="CAI2168711.1"/>
    </source>
</evidence>
<dbReference type="InterPro" id="IPR000719">
    <property type="entry name" value="Prot_kinase_dom"/>
</dbReference>
<evidence type="ECO:0000313" key="3">
    <source>
        <dbReference type="Proteomes" id="UP001153678"/>
    </source>
</evidence>
<dbReference type="EMBL" id="CAMKVN010000512">
    <property type="protein sequence ID" value="CAI2168711.1"/>
    <property type="molecule type" value="Genomic_DNA"/>
</dbReference>
<comment type="caution">
    <text evidence="2">The sequence shown here is derived from an EMBL/GenBank/DDBJ whole genome shotgun (WGS) entry which is preliminary data.</text>
</comment>
<feature type="domain" description="Protein kinase" evidence="1">
    <location>
        <begin position="1"/>
        <end position="155"/>
    </location>
</feature>
<accession>A0A9W4SIY8</accession>
<dbReference type="SUPFAM" id="SSF56112">
    <property type="entry name" value="Protein kinase-like (PK-like)"/>
    <property type="match status" value="1"/>
</dbReference>
<dbReference type="PROSITE" id="PS50011">
    <property type="entry name" value="PROTEIN_KINASE_DOM"/>
    <property type="match status" value="1"/>
</dbReference>
<name>A0A9W4SIY8_9GLOM</name>
<protein>
    <submittedName>
        <fullName evidence="2">3693_t:CDS:1</fullName>
    </submittedName>
</protein>
<reference evidence="2" key="1">
    <citation type="submission" date="2022-08" db="EMBL/GenBank/DDBJ databases">
        <authorList>
            <person name="Kallberg Y."/>
            <person name="Tangrot J."/>
            <person name="Rosling A."/>
        </authorList>
    </citation>
    <scope>NUCLEOTIDE SEQUENCE</scope>
    <source>
        <strain evidence="2">Wild A</strain>
    </source>
</reference>
<proteinExistence type="predicted"/>
<dbReference type="GO" id="GO:0005524">
    <property type="term" value="F:ATP binding"/>
    <property type="evidence" value="ECO:0007669"/>
    <property type="project" value="InterPro"/>
</dbReference>
<gene>
    <name evidence="2" type="ORF">FWILDA_LOCUS3718</name>
</gene>
<dbReference type="InterPro" id="IPR011009">
    <property type="entry name" value="Kinase-like_dom_sf"/>
</dbReference>
<keyword evidence="3" id="KW-1185">Reference proteome</keyword>
<dbReference type="AlphaFoldDB" id="A0A9W4SIY8"/>
<sequence length="155" mass="17753">MKIFHRDVRPSNILLDASDNTLVLADWGSAISNPSNKLVPYEGTITFASPEILNNDMRPYQPKESDDLHSFIRTMYVLHNQTKLPIIPDGTFESKAQAIRGFWNDSVDVKMGGLVWKEMVNAAKMKIMKFWKDVVISLRYNANAFGHMDLYFINI</sequence>